<feature type="domain" description="2TM" evidence="2">
    <location>
        <begin position="70"/>
        <end position="150"/>
    </location>
</feature>
<proteinExistence type="predicted"/>
<protein>
    <recommendedName>
        <fullName evidence="2">2TM domain-containing protein</fullName>
    </recommendedName>
</protein>
<dbReference type="Proteomes" id="UP000008206">
    <property type="component" value="Chromosome"/>
</dbReference>
<accession>E0UIA8</accession>
<dbReference type="OrthoDB" id="560236at2"/>
<dbReference type="InterPro" id="IPR025698">
    <property type="entry name" value="2TM_dom"/>
</dbReference>
<dbReference type="RefSeq" id="WP_013324914.1">
    <property type="nucleotide sequence ID" value="NC_014501.1"/>
</dbReference>
<evidence type="ECO:0000256" key="1">
    <source>
        <dbReference type="SAM" id="Phobius"/>
    </source>
</evidence>
<keyword evidence="4" id="KW-1185">Reference proteome</keyword>
<dbReference type="Pfam" id="PF13239">
    <property type="entry name" value="2TM"/>
    <property type="match status" value="1"/>
</dbReference>
<evidence type="ECO:0000259" key="2">
    <source>
        <dbReference type="Pfam" id="PF13239"/>
    </source>
</evidence>
<dbReference type="HOGENOM" id="CLU_129293_0_0_3"/>
<reference evidence="4" key="1">
    <citation type="journal article" date="2011" name="MBio">
        <title>Novel metabolic attributes of the genus Cyanothece, comprising a group of unicellular nitrogen-fixing Cyanobacteria.</title>
        <authorList>
            <person name="Bandyopadhyay A."/>
            <person name="Elvitigala T."/>
            <person name="Welsh E."/>
            <person name="Stockel J."/>
            <person name="Liberton M."/>
            <person name="Min H."/>
            <person name="Sherman L.A."/>
            <person name="Pakrasi H.B."/>
        </authorList>
    </citation>
    <scope>NUCLEOTIDE SEQUENCE [LARGE SCALE GENOMIC DNA]</scope>
    <source>
        <strain evidence="4">PCC 7822</strain>
    </source>
</reference>
<dbReference type="eggNOG" id="ENOG5031EQC">
    <property type="taxonomic scope" value="Bacteria"/>
</dbReference>
<dbReference type="AlphaFoldDB" id="E0UIA8"/>
<feature type="transmembrane region" description="Helical" evidence="1">
    <location>
        <begin position="85"/>
        <end position="102"/>
    </location>
</feature>
<gene>
    <name evidence="3" type="ordered locus">Cyan7822_4987</name>
</gene>
<dbReference type="EMBL" id="CP002198">
    <property type="protein sequence ID" value="ADN16876.1"/>
    <property type="molecule type" value="Genomic_DNA"/>
</dbReference>
<keyword evidence="1" id="KW-0472">Membrane</keyword>
<evidence type="ECO:0000313" key="4">
    <source>
        <dbReference type="Proteomes" id="UP000008206"/>
    </source>
</evidence>
<name>E0UIA8_GLOV7</name>
<organism evidence="3 4">
    <name type="scientific">Gloeothece verrucosa (strain PCC 7822)</name>
    <name type="common">Cyanothece sp. (strain PCC 7822)</name>
    <dbReference type="NCBI Taxonomy" id="497965"/>
    <lineage>
        <taxon>Bacteria</taxon>
        <taxon>Bacillati</taxon>
        <taxon>Cyanobacteriota</taxon>
        <taxon>Cyanophyceae</taxon>
        <taxon>Oscillatoriophycideae</taxon>
        <taxon>Chroococcales</taxon>
        <taxon>Aphanothecaceae</taxon>
        <taxon>Gloeothece</taxon>
        <taxon>Gloeothece verrucosa</taxon>
    </lineage>
</organism>
<sequence>MSEVEFQTPQSYSPEDIQQILHLALARRNDQEELSREQLWEIAAELEIEPLSLVAAEQEWLKQKALTKKRLEFTQFRRSQWKQKAVRYVIVNSFLLFLNLLSAGTLSWSLYILLLWGLGLSLEGLKTFQTQGEAYEQAFQRWQFKNEMKESMANLWQRLKKAWQS</sequence>
<dbReference type="KEGG" id="cyj:Cyan7822_4987"/>
<keyword evidence="1" id="KW-1133">Transmembrane helix</keyword>
<keyword evidence="1" id="KW-0812">Transmembrane</keyword>
<evidence type="ECO:0000313" key="3">
    <source>
        <dbReference type="EMBL" id="ADN16876.1"/>
    </source>
</evidence>
<dbReference type="STRING" id="497965.Cyan7822_4987"/>